<feature type="compositionally biased region" description="Basic and acidic residues" evidence="1">
    <location>
        <begin position="83"/>
        <end position="94"/>
    </location>
</feature>
<keyword evidence="3" id="KW-1185">Reference proteome</keyword>
<dbReference type="Proteomes" id="UP001157160">
    <property type="component" value="Unassembled WGS sequence"/>
</dbReference>
<sequence length="94" mass="10019">MTPIASPRFSNGNTWATPGSALSASVRWAQASMMVRMRVVGRLATLPSCAGEKQTTSQRPTDSSERSNPISSTPSTPWCAGPKEGERFSKTTTS</sequence>
<organism evidence="2 3">
    <name type="scientific">Arenivirga flava</name>
    <dbReference type="NCBI Taxonomy" id="1930060"/>
    <lineage>
        <taxon>Bacteria</taxon>
        <taxon>Bacillati</taxon>
        <taxon>Actinomycetota</taxon>
        <taxon>Actinomycetes</taxon>
        <taxon>Micrococcales</taxon>
        <taxon>Microbacteriaceae</taxon>
        <taxon>Arenivirga</taxon>
    </lineage>
</organism>
<feature type="compositionally biased region" description="Polar residues" evidence="1">
    <location>
        <begin position="53"/>
        <end position="76"/>
    </location>
</feature>
<evidence type="ECO:0000256" key="1">
    <source>
        <dbReference type="SAM" id="MobiDB-lite"/>
    </source>
</evidence>
<comment type="caution">
    <text evidence="2">The sequence shown here is derived from an EMBL/GenBank/DDBJ whole genome shotgun (WGS) entry which is preliminary data.</text>
</comment>
<gene>
    <name evidence="2" type="ORF">GCM10025874_25610</name>
</gene>
<reference evidence="2 3" key="1">
    <citation type="journal article" date="2014" name="Int. J. Syst. Evol. Microbiol.">
        <title>Complete genome sequence of Corynebacterium casei LMG S-19264T (=DSM 44701T), isolated from a smear-ripened cheese.</title>
        <authorList>
            <consortium name="US DOE Joint Genome Institute (JGI-PGF)"/>
            <person name="Walter F."/>
            <person name="Albersmeier A."/>
            <person name="Kalinowski J."/>
            <person name="Ruckert C."/>
        </authorList>
    </citation>
    <scope>NUCLEOTIDE SEQUENCE [LARGE SCALE GENOMIC DNA]</scope>
    <source>
        <strain evidence="2 3">NBRC 112289</strain>
    </source>
</reference>
<evidence type="ECO:0000313" key="3">
    <source>
        <dbReference type="Proteomes" id="UP001157160"/>
    </source>
</evidence>
<evidence type="ECO:0000313" key="2">
    <source>
        <dbReference type="EMBL" id="GMA29308.1"/>
    </source>
</evidence>
<feature type="region of interest" description="Disordered" evidence="1">
    <location>
        <begin position="45"/>
        <end position="94"/>
    </location>
</feature>
<proteinExistence type="predicted"/>
<dbReference type="AlphaFoldDB" id="A0AA37XBY0"/>
<dbReference type="EMBL" id="BSUL01000001">
    <property type="protein sequence ID" value="GMA29308.1"/>
    <property type="molecule type" value="Genomic_DNA"/>
</dbReference>
<protein>
    <submittedName>
        <fullName evidence="2">Uncharacterized protein</fullName>
    </submittedName>
</protein>
<accession>A0AA37XBY0</accession>
<name>A0AA37XBY0_9MICO</name>